<feature type="transmembrane region" description="Helical" evidence="1">
    <location>
        <begin position="62"/>
        <end position="80"/>
    </location>
</feature>
<evidence type="ECO:0008006" key="4">
    <source>
        <dbReference type="Google" id="ProtNLM"/>
    </source>
</evidence>
<comment type="caution">
    <text evidence="2">The sequence shown here is derived from an EMBL/GenBank/DDBJ whole genome shotgun (WGS) entry which is preliminary data.</text>
</comment>
<dbReference type="Proteomes" id="UP000621266">
    <property type="component" value="Unassembled WGS sequence"/>
</dbReference>
<feature type="transmembrane region" description="Helical" evidence="1">
    <location>
        <begin position="95"/>
        <end position="113"/>
    </location>
</feature>
<proteinExistence type="predicted"/>
<dbReference type="EMBL" id="WHPN01000386">
    <property type="protein sequence ID" value="KAF4406132.1"/>
    <property type="molecule type" value="Genomic_DNA"/>
</dbReference>
<organism evidence="2 3">
    <name type="scientific">Streptomyces lycii</name>
    <dbReference type="NCBI Taxonomy" id="2654337"/>
    <lineage>
        <taxon>Bacteria</taxon>
        <taxon>Bacillati</taxon>
        <taxon>Actinomycetota</taxon>
        <taxon>Actinomycetes</taxon>
        <taxon>Kitasatosporales</taxon>
        <taxon>Streptomycetaceae</taxon>
        <taxon>Streptomyces</taxon>
    </lineage>
</organism>
<protein>
    <recommendedName>
        <fullName evidence="4">Integral membrane protein</fullName>
    </recommendedName>
</protein>
<gene>
    <name evidence="2" type="ORF">GCU69_26600</name>
</gene>
<reference evidence="2 3" key="1">
    <citation type="submission" date="2019-10" db="EMBL/GenBank/DDBJ databases">
        <title>Streptomyces tenebrisbrunneis sp.nov., an endogenous actinomycete isolated from of Lycium ruthenicum.</title>
        <authorList>
            <person name="Ma L."/>
        </authorList>
    </citation>
    <scope>NUCLEOTIDE SEQUENCE [LARGE SCALE GENOMIC DNA]</scope>
    <source>
        <strain evidence="2 3">TRM 66187</strain>
    </source>
</reference>
<feature type="transmembrane region" description="Helical" evidence="1">
    <location>
        <begin position="29"/>
        <end position="50"/>
    </location>
</feature>
<evidence type="ECO:0000313" key="2">
    <source>
        <dbReference type="EMBL" id="KAF4406132.1"/>
    </source>
</evidence>
<evidence type="ECO:0000256" key="1">
    <source>
        <dbReference type="SAM" id="Phobius"/>
    </source>
</evidence>
<keyword evidence="1" id="KW-0812">Transmembrane</keyword>
<keyword evidence="3" id="KW-1185">Reference proteome</keyword>
<accession>A0ABQ7FFW7</accession>
<keyword evidence="1" id="KW-0472">Membrane</keyword>
<name>A0ABQ7FFW7_9ACTN</name>
<sequence>MLVLLYGVFTVGAASRSVAQMLMKFDEAPLAYVLSAAAACVYAVILFSLVRGGETARRVGQFCCGLELAGVLGVGTWTLVEPAAFPDATVWSDYGMGYLFLPLILPVAGLYWLRRARRG</sequence>
<evidence type="ECO:0000313" key="3">
    <source>
        <dbReference type="Proteomes" id="UP000621266"/>
    </source>
</evidence>
<keyword evidence="1" id="KW-1133">Transmembrane helix</keyword>